<feature type="region of interest" description="Disordered" evidence="1">
    <location>
        <begin position="69"/>
        <end position="91"/>
    </location>
</feature>
<evidence type="ECO:0000313" key="3">
    <source>
        <dbReference type="Proteomes" id="UP000265715"/>
    </source>
</evidence>
<feature type="compositionally biased region" description="Basic and acidic residues" evidence="1">
    <location>
        <begin position="17"/>
        <end position="26"/>
    </location>
</feature>
<sequence>MRRRKLEPTKQQLSSLRPERGEKARGLEAGQPVAVIVKVKEPGYVPEGFRVRSRIDACLFTADATPQGLEAAEHDPQVESIAAAERLEPPR</sequence>
<dbReference type="OrthoDB" id="9554455at2"/>
<gene>
    <name evidence="2" type="ORF">Mterra_03325</name>
</gene>
<dbReference type="Proteomes" id="UP000265715">
    <property type="component" value="Unassembled WGS sequence"/>
</dbReference>
<organism evidence="2 3">
    <name type="scientific">Calidithermus terrae</name>
    <dbReference type="NCBI Taxonomy" id="1408545"/>
    <lineage>
        <taxon>Bacteria</taxon>
        <taxon>Thermotogati</taxon>
        <taxon>Deinococcota</taxon>
        <taxon>Deinococci</taxon>
        <taxon>Thermales</taxon>
        <taxon>Thermaceae</taxon>
        <taxon>Calidithermus</taxon>
    </lineage>
</organism>
<evidence type="ECO:0000313" key="2">
    <source>
        <dbReference type="EMBL" id="RIH81201.1"/>
    </source>
</evidence>
<feature type="region of interest" description="Disordered" evidence="1">
    <location>
        <begin position="1"/>
        <end position="27"/>
    </location>
</feature>
<evidence type="ECO:0000256" key="1">
    <source>
        <dbReference type="SAM" id="MobiDB-lite"/>
    </source>
</evidence>
<name>A0A399EG01_9DEIN</name>
<keyword evidence="3" id="KW-1185">Reference proteome</keyword>
<dbReference type="AlphaFoldDB" id="A0A399EG01"/>
<protein>
    <submittedName>
        <fullName evidence="2">Uncharacterized protein</fullName>
    </submittedName>
</protein>
<dbReference type="RefSeq" id="WP_119316242.1">
    <property type="nucleotide sequence ID" value="NZ_QXDL01000196.1"/>
</dbReference>
<dbReference type="EMBL" id="QXDL01000196">
    <property type="protein sequence ID" value="RIH81201.1"/>
    <property type="molecule type" value="Genomic_DNA"/>
</dbReference>
<proteinExistence type="predicted"/>
<reference evidence="2 3" key="1">
    <citation type="submission" date="2018-08" db="EMBL/GenBank/DDBJ databases">
        <title>Meiothermus terrae DSM 26712 genome sequencing project.</title>
        <authorList>
            <person name="Da Costa M.S."/>
            <person name="Albuquerque L."/>
            <person name="Raposo P."/>
            <person name="Froufe H.J.C."/>
            <person name="Barroso C.S."/>
            <person name="Egas C."/>
        </authorList>
    </citation>
    <scope>NUCLEOTIDE SEQUENCE [LARGE SCALE GENOMIC DNA]</scope>
    <source>
        <strain evidence="2 3">DSM 26712</strain>
    </source>
</reference>
<accession>A0A399EG01</accession>
<comment type="caution">
    <text evidence="2">The sequence shown here is derived from an EMBL/GenBank/DDBJ whole genome shotgun (WGS) entry which is preliminary data.</text>
</comment>